<sequence>MSLSGLLARTGLTTLTGYSTDSTRYSPGCIGNGKVLSCFIAYKSMAIRNNSTCASLTTFTPELLVSLVGSYNAYAVRFLLGKENHMGILHFGDTAPEILYHPCSQPLTHDAIISRDSLLEIMLRTQYRTNVSVFLGKFPTAKVESLALIVIRSLAYTTPINPENMLYHWCGRFTVELVKHLCGHAVEHTLSAANLVD</sequence>
<evidence type="ECO:0000313" key="2">
    <source>
        <dbReference type="Proteomes" id="UP000193922"/>
    </source>
</evidence>
<dbReference type="AlphaFoldDB" id="A0A1Y1W8T5"/>
<dbReference type="GeneID" id="63806390"/>
<proteinExistence type="predicted"/>
<dbReference type="EMBL" id="MCFD01000006">
    <property type="protein sequence ID" value="ORX69940.1"/>
    <property type="molecule type" value="Genomic_DNA"/>
</dbReference>
<reference evidence="1 2" key="1">
    <citation type="submission" date="2016-07" db="EMBL/GenBank/DDBJ databases">
        <title>Pervasive Adenine N6-methylation of Active Genes in Fungi.</title>
        <authorList>
            <consortium name="DOE Joint Genome Institute"/>
            <person name="Mondo S.J."/>
            <person name="Dannebaum R.O."/>
            <person name="Kuo R.C."/>
            <person name="Labutti K."/>
            <person name="Haridas S."/>
            <person name="Kuo A."/>
            <person name="Salamov A."/>
            <person name="Ahrendt S.R."/>
            <person name="Lipzen A."/>
            <person name="Sullivan W."/>
            <person name="Andreopoulos W.B."/>
            <person name="Clum A."/>
            <person name="Lindquist E."/>
            <person name="Daum C."/>
            <person name="Ramamoorthy G.K."/>
            <person name="Gryganskyi A."/>
            <person name="Culley D."/>
            <person name="Magnuson J.K."/>
            <person name="James T.Y."/>
            <person name="O'Malley M.A."/>
            <person name="Stajich J.E."/>
            <person name="Spatafora J.W."/>
            <person name="Visel A."/>
            <person name="Grigoriev I.V."/>
        </authorList>
    </citation>
    <scope>NUCLEOTIDE SEQUENCE [LARGE SCALE GENOMIC DNA]</scope>
    <source>
        <strain evidence="1 2">ATCC 12442</strain>
    </source>
</reference>
<accession>A0A1Y1W8T5</accession>
<protein>
    <submittedName>
        <fullName evidence="1">Uncharacterized protein</fullName>
    </submittedName>
</protein>
<dbReference type="RefSeq" id="XP_040743578.1">
    <property type="nucleotide sequence ID" value="XM_040889742.1"/>
</dbReference>
<comment type="caution">
    <text evidence="1">The sequence shown here is derived from an EMBL/GenBank/DDBJ whole genome shotgun (WGS) entry which is preliminary data.</text>
</comment>
<name>A0A1Y1W8T5_9FUNG</name>
<dbReference type="Proteomes" id="UP000193922">
    <property type="component" value="Unassembled WGS sequence"/>
</dbReference>
<organism evidence="1 2">
    <name type="scientific">Linderina pennispora</name>
    <dbReference type="NCBI Taxonomy" id="61395"/>
    <lineage>
        <taxon>Eukaryota</taxon>
        <taxon>Fungi</taxon>
        <taxon>Fungi incertae sedis</taxon>
        <taxon>Zoopagomycota</taxon>
        <taxon>Kickxellomycotina</taxon>
        <taxon>Kickxellomycetes</taxon>
        <taxon>Kickxellales</taxon>
        <taxon>Kickxellaceae</taxon>
        <taxon>Linderina</taxon>
    </lineage>
</organism>
<keyword evidence="2" id="KW-1185">Reference proteome</keyword>
<feature type="non-terminal residue" evidence="1">
    <location>
        <position position="197"/>
    </location>
</feature>
<gene>
    <name evidence="1" type="ORF">DL89DRAFT_283569</name>
</gene>
<evidence type="ECO:0000313" key="1">
    <source>
        <dbReference type="EMBL" id="ORX69940.1"/>
    </source>
</evidence>